<evidence type="ECO:0000256" key="2">
    <source>
        <dbReference type="PROSITE-ProRule" id="PRU00504"/>
    </source>
</evidence>
<accession>A0A1V9ZXP0</accession>
<reference evidence="4 5" key="1">
    <citation type="journal article" date="2014" name="Genome Biol. Evol.">
        <title>The secreted proteins of Achlya hypogyna and Thraustotheca clavata identify the ancestral oomycete secretome and reveal gene acquisitions by horizontal gene transfer.</title>
        <authorList>
            <person name="Misner I."/>
            <person name="Blouin N."/>
            <person name="Leonard G."/>
            <person name="Richards T.A."/>
            <person name="Lane C.E."/>
        </authorList>
    </citation>
    <scope>NUCLEOTIDE SEQUENCE [LARGE SCALE GENOMIC DNA]</scope>
    <source>
        <strain evidence="4 5">ATCC 34112</strain>
    </source>
</reference>
<dbReference type="AlphaFoldDB" id="A0A1V9ZXP0"/>
<evidence type="ECO:0000313" key="4">
    <source>
        <dbReference type="EMBL" id="OQS02774.1"/>
    </source>
</evidence>
<dbReference type="InterPro" id="IPR050952">
    <property type="entry name" value="TRIM-NHL_E3_ligases"/>
</dbReference>
<feature type="repeat" description="NHL" evidence="2">
    <location>
        <begin position="137"/>
        <end position="178"/>
    </location>
</feature>
<name>A0A1V9ZXP0_9STRA</name>
<feature type="repeat" description="NHL" evidence="2">
    <location>
        <begin position="182"/>
        <end position="225"/>
    </location>
</feature>
<evidence type="ECO:0000313" key="5">
    <source>
        <dbReference type="Proteomes" id="UP000243217"/>
    </source>
</evidence>
<dbReference type="EMBL" id="JNBS01001079">
    <property type="protein sequence ID" value="OQS02774.1"/>
    <property type="molecule type" value="Genomic_DNA"/>
</dbReference>
<evidence type="ECO:0000256" key="3">
    <source>
        <dbReference type="SAM" id="SignalP"/>
    </source>
</evidence>
<dbReference type="InterPro" id="IPR011042">
    <property type="entry name" value="6-blade_b-propeller_TolB-like"/>
</dbReference>
<dbReference type="PANTHER" id="PTHR24104:SF25">
    <property type="entry name" value="PROTEIN LIN-41"/>
    <property type="match status" value="1"/>
</dbReference>
<dbReference type="Gene3D" id="2.120.10.30">
    <property type="entry name" value="TolB, C-terminal domain"/>
    <property type="match status" value="2"/>
</dbReference>
<keyword evidence="5" id="KW-1185">Reference proteome</keyword>
<sequence length="515" mass="57976">MNLTAPAALNLATFLQSLASVPLKSTYLGRDYGSVRVLSHHVVCNSKNKELTLGGLCVNTFNNTILVCDLEHSCIRILDFATRQVIHTLGSRGSNPGKFIEPVGIAFNAINGQFAVSDTKVNRIQIFSLQYQLVAHFGRSGSSRDQFNGVMGITFTPNGHHLVIADSGNHRIKIVTPTGAFLREFGTFGDGCTQFNYPCDVAVNRVGDIFVGDRDNHRIQVFSNAGEFRTLWTNPLKYPHSLAIMPEHDTCGDTGDIVVCDTDRILVFSQTGILAFQLPLTNTTGIAYHNRHFIITHANSVTFCAPYTIIPAGKLQILPVVVFEQILNFIAYKDAIALRQTNRFYHRTCKHLRDTWQLYPLTQGKPPELKYGKFVAKPTGLVAIHELYTKWGEHSYAKIPSKIRNGLVFQTNFQGAICEHFGPMFWFQHEASLAIVFQYYTQSDKTLKREGFIELITVLTEIQTNVLEWHQCRAFMDLKRPVPARRKQNANKLEQLESSQSYQLDKLMSKLKAMV</sequence>
<feature type="signal peptide" evidence="3">
    <location>
        <begin position="1"/>
        <end position="19"/>
    </location>
</feature>
<dbReference type="GO" id="GO:0008270">
    <property type="term" value="F:zinc ion binding"/>
    <property type="evidence" value="ECO:0007669"/>
    <property type="project" value="UniProtKB-KW"/>
</dbReference>
<dbReference type="SUPFAM" id="SSF101898">
    <property type="entry name" value="NHL repeat"/>
    <property type="match status" value="1"/>
</dbReference>
<gene>
    <name evidence="4" type="ORF">THRCLA_04887</name>
</gene>
<comment type="caution">
    <text evidence="4">The sequence shown here is derived from an EMBL/GenBank/DDBJ whole genome shotgun (WGS) entry which is preliminary data.</text>
</comment>
<protein>
    <submittedName>
        <fullName evidence="4">Uncharacterized protein</fullName>
    </submittedName>
</protein>
<dbReference type="PROSITE" id="PS51125">
    <property type="entry name" value="NHL"/>
    <property type="match status" value="3"/>
</dbReference>
<dbReference type="STRING" id="74557.A0A1V9ZXP0"/>
<keyword evidence="1" id="KW-0677">Repeat</keyword>
<dbReference type="OrthoDB" id="342730at2759"/>
<feature type="chain" id="PRO_5012754497" evidence="3">
    <location>
        <begin position="20"/>
        <end position="515"/>
    </location>
</feature>
<dbReference type="PANTHER" id="PTHR24104">
    <property type="entry name" value="E3 UBIQUITIN-PROTEIN LIGASE NHLRC1-RELATED"/>
    <property type="match status" value="1"/>
</dbReference>
<organism evidence="4 5">
    <name type="scientific">Thraustotheca clavata</name>
    <dbReference type="NCBI Taxonomy" id="74557"/>
    <lineage>
        <taxon>Eukaryota</taxon>
        <taxon>Sar</taxon>
        <taxon>Stramenopiles</taxon>
        <taxon>Oomycota</taxon>
        <taxon>Saprolegniomycetes</taxon>
        <taxon>Saprolegniales</taxon>
        <taxon>Achlyaceae</taxon>
        <taxon>Thraustotheca</taxon>
    </lineage>
</organism>
<dbReference type="Pfam" id="PF01436">
    <property type="entry name" value="NHL"/>
    <property type="match status" value="1"/>
</dbReference>
<proteinExistence type="predicted"/>
<dbReference type="CDD" id="cd05819">
    <property type="entry name" value="NHL"/>
    <property type="match status" value="1"/>
</dbReference>
<dbReference type="InterPro" id="IPR001258">
    <property type="entry name" value="NHL_repeat"/>
</dbReference>
<feature type="repeat" description="NHL" evidence="2">
    <location>
        <begin position="86"/>
        <end position="130"/>
    </location>
</feature>
<keyword evidence="3" id="KW-0732">Signal</keyword>
<evidence type="ECO:0000256" key="1">
    <source>
        <dbReference type="ARBA" id="ARBA00022737"/>
    </source>
</evidence>
<dbReference type="Proteomes" id="UP000243217">
    <property type="component" value="Unassembled WGS sequence"/>
</dbReference>